<organism evidence="1 2">
    <name type="scientific">Mesorhizobium mediterraneum</name>
    <dbReference type="NCBI Taxonomy" id="43617"/>
    <lineage>
        <taxon>Bacteria</taxon>
        <taxon>Pseudomonadati</taxon>
        <taxon>Pseudomonadota</taxon>
        <taxon>Alphaproteobacteria</taxon>
        <taxon>Hyphomicrobiales</taxon>
        <taxon>Phyllobacteriaceae</taxon>
        <taxon>Mesorhizobium</taxon>
    </lineage>
</organism>
<proteinExistence type="predicted"/>
<reference evidence="2" key="1">
    <citation type="submission" date="2017-08" db="EMBL/GenBank/DDBJ databases">
        <title>Mesorhizobium wenxinae sp. nov., a novel rhizobial species isolated from root nodules of chickpea (Cicer arietinum L.).</title>
        <authorList>
            <person name="Zhang J."/>
        </authorList>
    </citation>
    <scope>NUCLEOTIDE SEQUENCE [LARGE SCALE GENOMIC DNA]</scope>
    <source>
        <strain evidence="2">USDA 3392</strain>
    </source>
</reference>
<evidence type="ECO:0000313" key="1">
    <source>
        <dbReference type="EMBL" id="PAQ00891.1"/>
    </source>
</evidence>
<evidence type="ECO:0008006" key="3">
    <source>
        <dbReference type="Google" id="ProtNLM"/>
    </source>
</evidence>
<accession>A0AB36R7S6</accession>
<dbReference type="Proteomes" id="UP000216215">
    <property type="component" value="Unassembled WGS sequence"/>
</dbReference>
<dbReference type="AlphaFoldDB" id="A0AB36R7S6"/>
<evidence type="ECO:0000313" key="2">
    <source>
        <dbReference type="Proteomes" id="UP000216215"/>
    </source>
</evidence>
<keyword evidence="2" id="KW-1185">Reference proteome</keyword>
<dbReference type="RefSeq" id="WP_095485848.1">
    <property type="nucleotide sequence ID" value="NZ_CP088151.1"/>
</dbReference>
<gene>
    <name evidence="1" type="ORF">CIT25_17645</name>
</gene>
<comment type="caution">
    <text evidence="1">The sequence shown here is derived from an EMBL/GenBank/DDBJ whole genome shotgun (WGS) entry which is preliminary data.</text>
</comment>
<dbReference type="EMBL" id="NPKI01000019">
    <property type="protein sequence ID" value="PAQ00891.1"/>
    <property type="molecule type" value="Genomic_DNA"/>
</dbReference>
<protein>
    <recommendedName>
        <fullName evidence="3">GIY-YIG nuclease family protein</fullName>
    </recommendedName>
</protein>
<sequence>MNIEIGALSFVYIVGAASGPQKIGVANNPEERRSVLQVASLTDLLAVHQVSMPRKTAFLVERHAHWLLRGRRVRGEWFNVSPQEAIIAVNDGCKAVARGEGHSQRQPGGKVGRKKQFEERITLPLSASMLAAIDALLSDNEARLDMIREAIEREIKRRERSKPKG</sequence>
<name>A0AB36R7S6_9HYPH</name>
<dbReference type="Pfam" id="PF13455">
    <property type="entry name" value="MUG113"/>
    <property type="match status" value="1"/>
</dbReference>